<gene>
    <name evidence="3" type="ORF">HGB44_04500</name>
</gene>
<evidence type="ECO:0000256" key="1">
    <source>
        <dbReference type="SAM" id="MobiDB-lite"/>
    </source>
</evidence>
<dbReference type="RefSeq" id="WP_061079847.1">
    <property type="nucleotide sequence ID" value="NZ_JAAXPG010000003.1"/>
</dbReference>
<dbReference type="AlphaFoldDB" id="A0A7X6RP99"/>
<protein>
    <submittedName>
        <fullName evidence="3">FAD-dependent oxidoreductase</fullName>
    </submittedName>
</protein>
<accession>A0A7X6RP99</accession>
<dbReference type="InterPro" id="IPR036188">
    <property type="entry name" value="FAD/NAD-bd_sf"/>
</dbReference>
<dbReference type="InterPro" id="IPR002937">
    <property type="entry name" value="Amino_oxidase"/>
</dbReference>
<organism evidence="3 4">
    <name type="scientific">Nocardiopsis alborubida</name>
    <dbReference type="NCBI Taxonomy" id="146802"/>
    <lineage>
        <taxon>Bacteria</taxon>
        <taxon>Bacillati</taxon>
        <taxon>Actinomycetota</taxon>
        <taxon>Actinomycetes</taxon>
        <taxon>Streptosporangiales</taxon>
        <taxon>Nocardiopsidaceae</taxon>
        <taxon>Nocardiopsis</taxon>
    </lineage>
</organism>
<dbReference type="EMBL" id="JAAXPG010000003">
    <property type="protein sequence ID" value="NKY96941.1"/>
    <property type="molecule type" value="Genomic_DNA"/>
</dbReference>
<feature type="domain" description="Amine oxidase" evidence="2">
    <location>
        <begin position="55"/>
        <end position="523"/>
    </location>
</feature>
<dbReference type="SUPFAM" id="SSF51905">
    <property type="entry name" value="FAD/NAD(P)-binding domain"/>
    <property type="match status" value="1"/>
</dbReference>
<evidence type="ECO:0000313" key="3">
    <source>
        <dbReference type="EMBL" id="NKY96941.1"/>
    </source>
</evidence>
<comment type="caution">
    <text evidence="3">The sequence shown here is derived from an EMBL/GenBank/DDBJ whole genome shotgun (WGS) entry which is preliminary data.</text>
</comment>
<feature type="region of interest" description="Disordered" evidence="1">
    <location>
        <begin position="1"/>
        <end position="46"/>
    </location>
</feature>
<evidence type="ECO:0000313" key="4">
    <source>
        <dbReference type="Proteomes" id="UP000553209"/>
    </source>
</evidence>
<dbReference type="Proteomes" id="UP000553209">
    <property type="component" value="Unassembled WGS sequence"/>
</dbReference>
<name>A0A7X6RP99_9ACTN</name>
<evidence type="ECO:0000259" key="2">
    <source>
        <dbReference type="Pfam" id="PF01593"/>
    </source>
</evidence>
<proteinExistence type="predicted"/>
<dbReference type="InterPro" id="IPR050464">
    <property type="entry name" value="Zeta_carotene_desat/Oxidored"/>
</dbReference>
<dbReference type="PANTHER" id="PTHR42923:SF43">
    <property type="entry name" value="AMINE OXIDASE"/>
    <property type="match status" value="1"/>
</dbReference>
<dbReference type="GO" id="GO:0016491">
    <property type="term" value="F:oxidoreductase activity"/>
    <property type="evidence" value="ECO:0007669"/>
    <property type="project" value="InterPro"/>
</dbReference>
<dbReference type="Pfam" id="PF01593">
    <property type="entry name" value="Amino_oxidase"/>
    <property type="match status" value="1"/>
</dbReference>
<dbReference type="PANTHER" id="PTHR42923">
    <property type="entry name" value="PROTOPORPHYRINOGEN OXIDASE"/>
    <property type="match status" value="1"/>
</dbReference>
<reference evidence="3 4" key="1">
    <citation type="submission" date="2020-04" db="EMBL/GenBank/DDBJ databases">
        <title>MicrobeNet Type strains.</title>
        <authorList>
            <person name="Nicholson A.C."/>
        </authorList>
    </citation>
    <scope>NUCLEOTIDE SEQUENCE [LARGE SCALE GENOMIC DNA]</scope>
    <source>
        <strain evidence="3 4">ATCC 23612</strain>
    </source>
</reference>
<sequence length="556" mass="60458">MIPHGDGRPGARVPSNGSGRPPDARDPLAEAVPPAPPTGPATGGRPRAVVVGGGIAGLAAACALAERDVDVTVLEREPSLGGRLRGWATTLSDGSPATMTRGFHAFFRQYYNLRALLRRGDPGLGALVPLTDYPLVHRDGPRDRFSGLPATPPWNAAVLAATSPSFPPRDLARVNVPAALQLLDVDVPGVYERLDHLSARDLLDAVRFPPTARHLAFEVFTRSFFADPGVLSAAELALMFHVYFLGSSEGLVFDVPGSPFPQALWDPLERYLAKRGVRLRTGVRVEDVRRGPEHGEGDARGGERRFTLRGRTHEGEVFEEGADAVVLAADPAGTRDLVAASPGLGALEAGAPELGGASWRDRMARVRTAPPFLVSRYWLDRPVRPHRPAFLGTAGYPTLDNISVLERYEDEAREWARRTGGSVVELHAYALEEGCRPEYERQRLREQAESVYPELRRARAVDARHELRADCPLFAPGSHRDRCGVTTPDPFVTVAGDHVRTDLPVALMERAATSGLLAANALLSRWGRPGHTVWTVPRQGRSAPLRALARWSRRSR</sequence>
<keyword evidence="4" id="KW-1185">Reference proteome</keyword>
<dbReference type="Gene3D" id="3.50.50.60">
    <property type="entry name" value="FAD/NAD(P)-binding domain"/>
    <property type="match status" value="1"/>
</dbReference>